<feature type="region of interest" description="Disordered" evidence="2">
    <location>
        <begin position="1"/>
        <end position="25"/>
    </location>
</feature>
<dbReference type="Proteomes" id="UP000623129">
    <property type="component" value="Unassembled WGS sequence"/>
</dbReference>
<dbReference type="InterPro" id="IPR036875">
    <property type="entry name" value="Znf_CCHC_sf"/>
</dbReference>
<feature type="domain" description="CCHC-type" evidence="3">
    <location>
        <begin position="72"/>
        <end position="88"/>
    </location>
</feature>
<evidence type="ECO:0000313" key="4">
    <source>
        <dbReference type="EMBL" id="KAF3334070.1"/>
    </source>
</evidence>
<dbReference type="SUPFAM" id="SSF57756">
    <property type="entry name" value="Retrovirus zinc finger-like domains"/>
    <property type="match status" value="1"/>
</dbReference>
<proteinExistence type="predicted"/>
<keyword evidence="1" id="KW-0862">Zinc</keyword>
<name>A0A833QTY7_9POAL</name>
<protein>
    <recommendedName>
        <fullName evidence="3">CCHC-type domain-containing protein</fullName>
    </recommendedName>
</protein>
<keyword evidence="1" id="KW-0863">Zinc-finger</keyword>
<evidence type="ECO:0000256" key="2">
    <source>
        <dbReference type="SAM" id="MobiDB-lite"/>
    </source>
</evidence>
<organism evidence="4 5">
    <name type="scientific">Carex littledalei</name>
    <dbReference type="NCBI Taxonomy" id="544730"/>
    <lineage>
        <taxon>Eukaryota</taxon>
        <taxon>Viridiplantae</taxon>
        <taxon>Streptophyta</taxon>
        <taxon>Embryophyta</taxon>
        <taxon>Tracheophyta</taxon>
        <taxon>Spermatophyta</taxon>
        <taxon>Magnoliopsida</taxon>
        <taxon>Liliopsida</taxon>
        <taxon>Poales</taxon>
        <taxon>Cyperaceae</taxon>
        <taxon>Cyperoideae</taxon>
        <taxon>Cariceae</taxon>
        <taxon>Carex</taxon>
        <taxon>Carex subgen. Euthyceras</taxon>
    </lineage>
</organism>
<dbReference type="SMART" id="SM00343">
    <property type="entry name" value="ZnF_C2HC"/>
    <property type="match status" value="2"/>
</dbReference>
<feature type="region of interest" description="Disordered" evidence="2">
    <location>
        <begin position="117"/>
        <end position="148"/>
    </location>
</feature>
<evidence type="ECO:0000256" key="1">
    <source>
        <dbReference type="PROSITE-ProRule" id="PRU00047"/>
    </source>
</evidence>
<sequence>MANPTIQNLAIQDTTPQPRKDATSLVKEDSQILDGSWTLVSRKRVAKTVQQQVKKVHPELKKHKQTLMAEKRCFKCLSKGHKQSECRNIRRCLKCKSYGHISGRCKRTINTVPANNKEKGKISAKQKQHINTAKQSHQKQHTKMTDESSDWELMELLPPTLVEGRPDIMRVYLPPREHDASYGVLDYSAVVMAGPHQADPNLAQRISTALAGRYDMNPRDFRVTSPDRAIGDMLIEFPDIELCRDAMREGFLFLANGTEVQLKQWTPALGMVRNSMPYRERVKLYDVPIYNRNKRDVNHLISGIGYVEEMTSVTLNGRYEALRVLMACHDPRNLPQKLLLTTDPFSRLVRVQLEGFTDIEPEPMTPIPPENNPHPPAVTRSRQNGDSHGSRPEIRRDREYRRQRREIPHGNNYRHREGEGRNWRQGTELESSVCKNGGEQTSTPPLVKIQIKDRANLISDEEKSPTEHAETVDKRDNFSVLEVAPRSAWYSFEFSFKMRVKGINGDSRSNTFNLTFTACIHTIEMPNWFLCGLREQIGFEGFKSLIISIAARPNSEACSSAFGPNSLLGYDIAAKCNSLTGRTKFQNEDLIDEFSNQNGMSLTAKILPDLGLSGLPFQRTTREILKLISKPDSLLPVQQAERKFETNAGLSPESEGSPLLEGPPPCFEGTPQFTKRRSVRILEKQGPTYISAIDKARITQGYAEISQTLIKTKGKKAKAVETDLSYMKSLDPMSDTQATLVVSMAGVTVDQQLQERIDALIQLEPHTPIHV</sequence>
<dbReference type="OrthoDB" id="7744392at2759"/>
<feature type="region of interest" description="Disordered" evidence="2">
    <location>
        <begin position="359"/>
        <end position="423"/>
    </location>
</feature>
<dbReference type="InterPro" id="IPR001878">
    <property type="entry name" value="Znf_CCHC"/>
</dbReference>
<gene>
    <name evidence="4" type="ORF">FCM35_KLT01761</name>
</gene>
<feature type="compositionally biased region" description="Basic and acidic residues" evidence="2">
    <location>
        <begin position="383"/>
        <end position="422"/>
    </location>
</feature>
<dbReference type="Gene3D" id="4.10.60.10">
    <property type="entry name" value="Zinc finger, CCHC-type"/>
    <property type="match status" value="1"/>
</dbReference>
<dbReference type="GO" id="GO:0008270">
    <property type="term" value="F:zinc ion binding"/>
    <property type="evidence" value="ECO:0007669"/>
    <property type="project" value="UniProtKB-KW"/>
</dbReference>
<evidence type="ECO:0000259" key="3">
    <source>
        <dbReference type="PROSITE" id="PS50158"/>
    </source>
</evidence>
<keyword evidence="1" id="KW-0479">Metal-binding</keyword>
<dbReference type="PROSITE" id="PS50158">
    <property type="entry name" value="ZF_CCHC"/>
    <property type="match status" value="1"/>
</dbReference>
<accession>A0A833QTY7</accession>
<feature type="compositionally biased region" description="Pro residues" evidence="2">
    <location>
        <begin position="363"/>
        <end position="376"/>
    </location>
</feature>
<feature type="compositionally biased region" description="Polar residues" evidence="2">
    <location>
        <begin position="1"/>
        <end position="17"/>
    </location>
</feature>
<reference evidence="4" key="1">
    <citation type="submission" date="2020-01" db="EMBL/GenBank/DDBJ databases">
        <title>Genome sequence of Kobresia littledalei, the first chromosome-level genome in the family Cyperaceae.</title>
        <authorList>
            <person name="Qu G."/>
        </authorList>
    </citation>
    <scope>NUCLEOTIDE SEQUENCE</scope>
    <source>
        <strain evidence="4">C.B.Clarke</strain>
        <tissue evidence="4">Leaf</tissue>
    </source>
</reference>
<comment type="caution">
    <text evidence="4">The sequence shown here is derived from an EMBL/GenBank/DDBJ whole genome shotgun (WGS) entry which is preliminary data.</text>
</comment>
<dbReference type="EMBL" id="SWLB01000010">
    <property type="protein sequence ID" value="KAF3334070.1"/>
    <property type="molecule type" value="Genomic_DNA"/>
</dbReference>
<keyword evidence="5" id="KW-1185">Reference proteome</keyword>
<dbReference type="GO" id="GO:0003676">
    <property type="term" value="F:nucleic acid binding"/>
    <property type="evidence" value="ECO:0007669"/>
    <property type="project" value="InterPro"/>
</dbReference>
<evidence type="ECO:0000313" key="5">
    <source>
        <dbReference type="Proteomes" id="UP000623129"/>
    </source>
</evidence>
<dbReference type="AlphaFoldDB" id="A0A833QTY7"/>